<accession>A0A1R2C8Z8</accession>
<evidence type="ECO:0000313" key="1">
    <source>
        <dbReference type="EMBL" id="OMJ85461.1"/>
    </source>
</evidence>
<gene>
    <name evidence="1" type="ORF">SteCoe_13221</name>
</gene>
<organism evidence="1 2">
    <name type="scientific">Stentor coeruleus</name>
    <dbReference type="NCBI Taxonomy" id="5963"/>
    <lineage>
        <taxon>Eukaryota</taxon>
        <taxon>Sar</taxon>
        <taxon>Alveolata</taxon>
        <taxon>Ciliophora</taxon>
        <taxon>Postciliodesmatophora</taxon>
        <taxon>Heterotrichea</taxon>
        <taxon>Heterotrichida</taxon>
        <taxon>Stentoridae</taxon>
        <taxon>Stentor</taxon>
    </lineage>
</organism>
<evidence type="ECO:0000313" key="2">
    <source>
        <dbReference type="Proteomes" id="UP000187209"/>
    </source>
</evidence>
<reference evidence="1 2" key="1">
    <citation type="submission" date="2016-11" db="EMBL/GenBank/DDBJ databases">
        <title>The macronuclear genome of Stentor coeruleus: a giant cell with tiny introns.</title>
        <authorList>
            <person name="Slabodnick M."/>
            <person name="Ruby J.G."/>
            <person name="Reiff S.B."/>
            <person name="Swart E.C."/>
            <person name="Gosai S."/>
            <person name="Prabakaran S."/>
            <person name="Witkowska E."/>
            <person name="Larue G.E."/>
            <person name="Fisher S."/>
            <person name="Freeman R.M."/>
            <person name="Gunawardena J."/>
            <person name="Chu W."/>
            <person name="Stover N.A."/>
            <person name="Gregory B.D."/>
            <person name="Nowacki M."/>
            <person name="Derisi J."/>
            <person name="Roy S.W."/>
            <person name="Marshall W.F."/>
            <person name="Sood P."/>
        </authorList>
    </citation>
    <scope>NUCLEOTIDE SEQUENCE [LARGE SCALE GENOMIC DNA]</scope>
    <source>
        <strain evidence="1">WM001</strain>
    </source>
</reference>
<comment type="caution">
    <text evidence="1">The sequence shown here is derived from an EMBL/GenBank/DDBJ whole genome shotgun (WGS) entry which is preliminary data.</text>
</comment>
<name>A0A1R2C8Z8_9CILI</name>
<dbReference type="AlphaFoldDB" id="A0A1R2C8Z8"/>
<dbReference type="EMBL" id="MPUH01000236">
    <property type="protein sequence ID" value="OMJ85461.1"/>
    <property type="molecule type" value="Genomic_DNA"/>
</dbReference>
<dbReference type="Proteomes" id="UP000187209">
    <property type="component" value="Unassembled WGS sequence"/>
</dbReference>
<sequence>MDHSKETLSLEVLYAESEKNPIISPITTSELSSWIYIKYPSSKTSEIPSEVPKIPSPTLTLLSSPPKTMHLRKNHLTFPSPKFSTIKTPKKASSPISFQHKISDINLNNTENNLSKTHKLSYDMIKIDKSKNQPKSIENKVYKKRNLTEIDELAQKIIMPEVPLMTKYVNHLNNNIAKRYKVKKHKNEKVLTPAKQKIYIKKVIKLMSFLDEKNKKHDISDGLLEIIRESRSSSPNARVSTSGWQNKRPIYTARTLEELLLNSKLPDIRSNSFKLKSKKNYRISTGII</sequence>
<protein>
    <submittedName>
        <fullName evidence="1">Uncharacterized protein</fullName>
    </submittedName>
</protein>
<keyword evidence="2" id="KW-1185">Reference proteome</keyword>
<proteinExistence type="predicted"/>